<evidence type="ECO:0000313" key="2">
    <source>
        <dbReference type="EMBL" id="NDV44617.1"/>
    </source>
</evidence>
<evidence type="ECO:0000313" key="3">
    <source>
        <dbReference type="Proteomes" id="UP000468707"/>
    </source>
</evidence>
<dbReference type="EMBL" id="JAAAMI010000008">
    <property type="protein sequence ID" value="NDV44617.1"/>
    <property type="molecule type" value="Genomic_DNA"/>
</dbReference>
<evidence type="ECO:0000256" key="1">
    <source>
        <dbReference type="SAM" id="Coils"/>
    </source>
</evidence>
<comment type="caution">
    <text evidence="2">The sequence shown here is derived from an EMBL/GenBank/DDBJ whole genome shotgun (WGS) entry which is preliminary data.</text>
</comment>
<evidence type="ECO:0008006" key="4">
    <source>
        <dbReference type="Google" id="ProtNLM"/>
    </source>
</evidence>
<reference evidence="2 3" key="1">
    <citation type="submission" date="2020-01" db="EMBL/GenBank/DDBJ databases">
        <title>Muricauda sediminis sp.nov. 40Bstr401.</title>
        <authorList>
            <person name="Xue Z."/>
            <person name="Zhu S."/>
            <person name="Ren N."/>
            <person name="Chen T."/>
            <person name="Chen X."/>
            <person name="Chen J."/>
            <person name="Yang J."/>
        </authorList>
    </citation>
    <scope>NUCLEOTIDE SEQUENCE [LARGE SCALE GENOMIC DNA]</scope>
    <source>
        <strain evidence="2 3">40Bstr401</strain>
    </source>
</reference>
<keyword evidence="3" id="KW-1185">Reference proteome</keyword>
<organism evidence="2 3">
    <name type="scientific">Flagellimonas sediminis</name>
    <dbReference type="NCBI Taxonomy" id="2696468"/>
    <lineage>
        <taxon>Bacteria</taxon>
        <taxon>Pseudomonadati</taxon>
        <taxon>Bacteroidota</taxon>
        <taxon>Flavobacteriia</taxon>
        <taxon>Flavobacteriales</taxon>
        <taxon>Flavobacteriaceae</taxon>
        <taxon>Flagellimonas</taxon>
    </lineage>
</organism>
<dbReference type="AlphaFoldDB" id="A0A6I5KV64"/>
<sequence length="339" mass="35882">DDIDDDTTYSAGTGLTLTGTTFAVDNATIAPDWSTLTGIPAGFADDIDDDTTYSAGTGLTLTGTTFAVDNATIAPDWSTLTGIPAGFTDDIDDDTTYSAGTGLTLTGTTFAVDNATIAPDWSTLTGIPAGFADDIDDDTTYSAGTGLTLTGTTFAVDNLLGDVTGPTSATVIANDAVTSAKIADGTITNDDIQPGAGIDGSKVNPIFVSDVSTTGDFISGGTILNVPDFVFQKYFSGFSELNNSYRFKSLKEVEEFVKKNNHLPGIRSAYEIKASGKYRLTESSLGQLEKIEELFLHTIEQEKKINELRSENEKLSSEINNLKAEMDKIKALLTESKKN</sequence>
<protein>
    <recommendedName>
        <fullName evidence="4">Peptidase S74 domain-containing protein</fullName>
    </recommendedName>
</protein>
<dbReference type="Proteomes" id="UP000468707">
    <property type="component" value="Unassembled WGS sequence"/>
</dbReference>
<dbReference type="RefSeq" id="WP_163636045.1">
    <property type="nucleotide sequence ID" value="NZ_JAAAMI010000008.1"/>
</dbReference>
<gene>
    <name evidence="2" type="ORF">GTK07_14910</name>
</gene>
<name>A0A6I5KV64_9FLAO</name>
<accession>A0A6I5KV64</accession>
<feature type="non-terminal residue" evidence="2">
    <location>
        <position position="1"/>
    </location>
</feature>
<feature type="coiled-coil region" evidence="1">
    <location>
        <begin position="298"/>
        <end position="339"/>
    </location>
</feature>
<proteinExistence type="predicted"/>
<keyword evidence="1" id="KW-0175">Coiled coil</keyword>